<dbReference type="PANTHER" id="PTHR43788:SF8">
    <property type="entry name" value="DNA-BINDING PROTEIN SMUBP-2"/>
    <property type="match status" value="1"/>
</dbReference>
<keyword evidence="9" id="KW-1185">Reference proteome</keyword>
<organism evidence="8 9">
    <name type="scientific">Metabacillus idriensis</name>
    <dbReference type="NCBI Taxonomy" id="324768"/>
    <lineage>
        <taxon>Bacteria</taxon>
        <taxon>Bacillati</taxon>
        <taxon>Bacillota</taxon>
        <taxon>Bacilli</taxon>
        <taxon>Bacillales</taxon>
        <taxon>Bacillaceae</taxon>
        <taxon>Metabacillus</taxon>
    </lineage>
</organism>
<evidence type="ECO:0000256" key="5">
    <source>
        <dbReference type="ARBA" id="ARBA00022840"/>
    </source>
</evidence>
<evidence type="ECO:0000259" key="6">
    <source>
        <dbReference type="Pfam" id="PF13086"/>
    </source>
</evidence>
<keyword evidence="3" id="KW-0378">Hydrolase</keyword>
<dbReference type="InterPro" id="IPR041679">
    <property type="entry name" value="DNA2/NAM7-like_C"/>
</dbReference>
<dbReference type="PANTHER" id="PTHR43788">
    <property type="entry name" value="DNA2/NAM7 HELICASE FAMILY MEMBER"/>
    <property type="match status" value="1"/>
</dbReference>
<dbReference type="AlphaFoldDB" id="A0A6I2M708"/>
<dbReference type="Pfam" id="PF13086">
    <property type="entry name" value="AAA_11"/>
    <property type="match status" value="1"/>
</dbReference>
<dbReference type="InterPro" id="IPR050534">
    <property type="entry name" value="Coronavir_polyprotein_1ab"/>
</dbReference>
<dbReference type="Pfam" id="PF13087">
    <property type="entry name" value="AAA_12"/>
    <property type="match status" value="1"/>
</dbReference>
<dbReference type="InterPro" id="IPR041677">
    <property type="entry name" value="DNA2/NAM7_AAA_11"/>
</dbReference>
<dbReference type="GO" id="GO:0043139">
    <property type="term" value="F:5'-3' DNA helicase activity"/>
    <property type="evidence" value="ECO:0007669"/>
    <property type="project" value="TreeGrafter"/>
</dbReference>
<evidence type="ECO:0000313" key="8">
    <source>
        <dbReference type="EMBL" id="MRX53940.1"/>
    </source>
</evidence>
<dbReference type="GO" id="GO:0016787">
    <property type="term" value="F:hydrolase activity"/>
    <property type="evidence" value="ECO:0007669"/>
    <property type="project" value="UniProtKB-KW"/>
</dbReference>
<evidence type="ECO:0000259" key="7">
    <source>
        <dbReference type="Pfam" id="PF13087"/>
    </source>
</evidence>
<keyword evidence="2" id="KW-0547">Nucleotide-binding</keyword>
<gene>
    <name evidence="8" type="ORF">GJU41_08135</name>
</gene>
<protein>
    <submittedName>
        <fullName evidence="8">AAA family ATPase</fullName>
    </submittedName>
</protein>
<evidence type="ECO:0000256" key="1">
    <source>
        <dbReference type="ARBA" id="ARBA00007913"/>
    </source>
</evidence>
<evidence type="ECO:0000256" key="3">
    <source>
        <dbReference type="ARBA" id="ARBA00022801"/>
    </source>
</evidence>
<dbReference type="InterPro" id="IPR027417">
    <property type="entry name" value="P-loop_NTPase"/>
</dbReference>
<name>A0A6I2M708_9BACI</name>
<dbReference type="Proteomes" id="UP000441585">
    <property type="component" value="Unassembled WGS sequence"/>
</dbReference>
<dbReference type="EMBL" id="WKKF01000001">
    <property type="protein sequence ID" value="MRX53940.1"/>
    <property type="molecule type" value="Genomic_DNA"/>
</dbReference>
<dbReference type="GO" id="GO:0005524">
    <property type="term" value="F:ATP binding"/>
    <property type="evidence" value="ECO:0007669"/>
    <property type="project" value="UniProtKB-KW"/>
</dbReference>
<dbReference type="RefSeq" id="WP_070877490.1">
    <property type="nucleotide sequence ID" value="NZ_CAJGAA010000001.1"/>
</dbReference>
<dbReference type="SUPFAM" id="SSF52540">
    <property type="entry name" value="P-loop containing nucleoside triphosphate hydrolases"/>
    <property type="match status" value="1"/>
</dbReference>
<dbReference type="Gene3D" id="3.40.50.300">
    <property type="entry name" value="P-loop containing nucleotide triphosphate hydrolases"/>
    <property type="match status" value="2"/>
</dbReference>
<comment type="similarity">
    <text evidence="1">Belongs to the DNA2/NAM7 helicase family.</text>
</comment>
<keyword evidence="5" id="KW-0067">ATP-binding</keyword>
<comment type="caution">
    <text evidence="8">The sequence shown here is derived from an EMBL/GenBank/DDBJ whole genome shotgun (WGS) entry which is preliminary data.</text>
</comment>
<feature type="domain" description="DNA2/NAM7 helicase-like C-terminal" evidence="7">
    <location>
        <begin position="396"/>
        <end position="582"/>
    </location>
</feature>
<accession>A0A6I2M708</accession>
<dbReference type="CDD" id="cd18808">
    <property type="entry name" value="SF1_C_Upf1"/>
    <property type="match status" value="1"/>
</dbReference>
<evidence type="ECO:0000256" key="2">
    <source>
        <dbReference type="ARBA" id="ARBA00022741"/>
    </source>
</evidence>
<feature type="domain" description="DNA2/NAM7 helicase helicase" evidence="6">
    <location>
        <begin position="157"/>
        <end position="368"/>
    </location>
</feature>
<reference evidence="8 9" key="1">
    <citation type="submission" date="2019-11" db="EMBL/GenBank/DDBJ databases">
        <title>Bacillus idriensis genome.</title>
        <authorList>
            <person name="Konopka E.N."/>
            <person name="Newman J.D."/>
        </authorList>
    </citation>
    <scope>NUCLEOTIDE SEQUENCE [LARGE SCALE GENOMIC DNA]</scope>
    <source>
        <strain evidence="8 9">DSM 19097</strain>
    </source>
</reference>
<sequence>MTTTKTYLKEWQQAIQIEIGYLKKYGSTKYRVANGHLLSTGDAYTYYFESSSFLKIPVGASIKLEWDGVKHNGRVLSSEGKNIILSFDRSFGDLIHEAFLFHDPWELLEELIARLDDMKKSKIKRARIKKLMDPSMPPKHPAADGKSSVHELYVRSKYNPVTFVWGPPGTGKTYTLARTAANHYFKGKRVLILSHSNSAVDVLMKEIAIFIHKKQKFKEGELLRYGTGSGETAFPVPLTTSELLIQKDPVLSKDRQQLLDERKLIKKDLSDSFSKRDSNQLLDLETKISRVFEKIRKQESEFVKEAFIVGTTLAKAASDSTIYEDEFDVVIVDETSMAYVPQAAFAASLGRRVILCGDFKQLPPIASSRHELVEKWLKEDIFIRSGAADIKQELHPHMLLLKEQRRMHPEISAFSNQYVYQNQVGDHESVKNSRNQLVLNAPFPGRASILLDASHTGEHCMKERTSHSKFNLWQLLLSFQSIHEAYLSGVKSIGYVTPYRAQASLMQQLLGDLFEEELLNTDILAATVHKFQGSERDVMIFDSVDSFPENRAGMLTTGKDSVRLINVAITRTKGKFIHVSNSDFIRQNVYRSKALRQLVDHQEKHHQTVSHQQIGQWIQHHHPKLKWMHALKQEPLFKDIRSSKNKIILSLPKSISLQKDLTDVLKTVQHSLTIISEKKPEIPCRWIQENLTFPFVIIDDQLLWLGQPFEGATRLQPPYVAARLNSEKTVKHFLTQISYS</sequence>
<proteinExistence type="inferred from homology"/>
<evidence type="ECO:0000256" key="4">
    <source>
        <dbReference type="ARBA" id="ARBA00022806"/>
    </source>
</evidence>
<dbReference type="InterPro" id="IPR047187">
    <property type="entry name" value="SF1_C_Upf1"/>
</dbReference>
<keyword evidence="4" id="KW-0347">Helicase</keyword>
<evidence type="ECO:0000313" key="9">
    <source>
        <dbReference type="Proteomes" id="UP000441585"/>
    </source>
</evidence>
<dbReference type="CDD" id="cd17934">
    <property type="entry name" value="DEXXQc_Upf1-like"/>
    <property type="match status" value="1"/>
</dbReference>